<evidence type="ECO:0000256" key="1">
    <source>
        <dbReference type="ARBA" id="ARBA00004123"/>
    </source>
</evidence>
<dbReference type="OMA" id="VRACTNC"/>
<gene>
    <name evidence="7" type="ORF">ASPCADRAFT_175861</name>
</gene>
<dbReference type="VEuPathDB" id="FungiDB:ASPCADRAFT_175861"/>
<keyword evidence="8" id="KW-1185">Reference proteome</keyword>
<dbReference type="CDD" id="cd12148">
    <property type="entry name" value="fungal_TF_MHR"/>
    <property type="match status" value="1"/>
</dbReference>
<dbReference type="GO" id="GO:0000981">
    <property type="term" value="F:DNA-binding transcription factor activity, RNA polymerase II-specific"/>
    <property type="evidence" value="ECO:0007669"/>
    <property type="project" value="InterPro"/>
</dbReference>
<dbReference type="SUPFAM" id="SSF57701">
    <property type="entry name" value="Zn2/Cys6 DNA-binding domain"/>
    <property type="match status" value="1"/>
</dbReference>
<evidence type="ECO:0000256" key="6">
    <source>
        <dbReference type="ARBA" id="ARBA00023242"/>
    </source>
</evidence>
<keyword evidence="5" id="KW-0804">Transcription</keyword>
<dbReference type="Proteomes" id="UP000188318">
    <property type="component" value="Unassembled WGS sequence"/>
</dbReference>
<reference evidence="8" key="1">
    <citation type="journal article" date="2017" name="Genome Biol.">
        <title>Comparative genomics reveals high biological diversity and specific adaptations in the industrially and medically important fungal genus Aspergillus.</title>
        <authorList>
            <person name="de Vries R.P."/>
            <person name="Riley R."/>
            <person name="Wiebenga A."/>
            <person name="Aguilar-Osorio G."/>
            <person name="Amillis S."/>
            <person name="Uchima C.A."/>
            <person name="Anderluh G."/>
            <person name="Asadollahi M."/>
            <person name="Askin M."/>
            <person name="Barry K."/>
            <person name="Battaglia E."/>
            <person name="Bayram O."/>
            <person name="Benocci T."/>
            <person name="Braus-Stromeyer S.A."/>
            <person name="Caldana C."/>
            <person name="Canovas D."/>
            <person name="Cerqueira G.C."/>
            <person name="Chen F."/>
            <person name="Chen W."/>
            <person name="Choi C."/>
            <person name="Clum A."/>
            <person name="Dos Santos R.A."/>
            <person name="Damasio A.R."/>
            <person name="Diallinas G."/>
            <person name="Emri T."/>
            <person name="Fekete E."/>
            <person name="Flipphi M."/>
            <person name="Freyberg S."/>
            <person name="Gallo A."/>
            <person name="Gournas C."/>
            <person name="Habgood R."/>
            <person name="Hainaut M."/>
            <person name="Harispe M.L."/>
            <person name="Henrissat B."/>
            <person name="Hilden K.S."/>
            <person name="Hope R."/>
            <person name="Hossain A."/>
            <person name="Karabika E."/>
            <person name="Karaffa L."/>
            <person name="Karanyi Z."/>
            <person name="Krasevec N."/>
            <person name="Kuo A."/>
            <person name="Kusch H."/>
            <person name="LaButti K."/>
            <person name="Lagendijk E.L."/>
            <person name="Lapidus A."/>
            <person name="Levasseur A."/>
            <person name="Lindquist E."/>
            <person name="Lipzen A."/>
            <person name="Logrieco A.F."/>
            <person name="MacCabe A."/>
            <person name="Maekelae M.R."/>
            <person name="Malavazi I."/>
            <person name="Melin P."/>
            <person name="Meyer V."/>
            <person name="Mielnichuk N."/>
            <person name="Miskei M."/>
            <person name="Molnar A.P."/>
            <person name="Mule G."/>
            <person name="Ngan C.Y."/>
            <person name="Orejas M."/>
            <person name="Orosz E."/>
            <person name="Ouedraogo J.P."/>
            <person name="Overkamp K.M."/>
            <person name="Park H.-S."/>
            <person name="Perrone G."/>
            <person name="Piumi F."/>
            <person name="Punt P.J."/>
            <person name="Ram A.F."/>
            <person name="Ramon A."/>
            <person name="Rauscher S."/>
            <person name="Record E."/>
            <person name="Riano-Pachon D.M."/>
            <person name="Robert V."/>
            <person name="Roehrig J."/>
            <person name="Ruller R."/>
            <person name="Salamov A."/>
            <person name="Salih N.S."/>
            <person name="Samson R.A."/>
            <person name="Sandor E."/>
            <person name="Sanguinetti M."/>
            <person name="Schuetze T."/>
            <person name="Sepcic K."/>
            <person name="Shelest E."/>
            <person name="Sherlock G."/>
            <person name="Sophianopoulou V."/>
            <person name="Squina F.M."/>
            <person name="Sun H."/>
            <person name="Susca A."/>
            <person name="Todd R.B."/>
            <person name="Tsang A."/>
            <person name="Unkles S.E."/>
            <person name="van de Wiele N."/>
            <person name="van Rossen-Uffink D."/>
            <person name="Oliveira J.V."/>
            <person name="Vesth T.C."/>
            <person name="Visser J."/>
            <person name="Yu J.-H."/>
            <person name="Zhou M."/>
            <person name="Andersen M.R."/>
            <person name="Archer D.B."/>
            <person name="Baker S.E."/>
            <person name="Benoit I."/>
            <person name="Brakhage A.A."/>
            <person name="Braus G.H."/>
            <person name="Fischer R."/>
            <person name="Frisvad J.C."/>
            <person name="Goldman G.H."/>
            <person name="Houbraken J."/>
            <person name="Oakley B."/>
            <person name="Pocsi I."/>
            <person name="Scazzocchio C."/>
            <person name="Seiboth B."/>
            <person name="vanKuyk P.A."/>
            <person name="Wortman J."/>
            <person name="Dyer P.S."/>
            <person name="Grigoriev I.V."/>
        </authorList>
    </citation>
    <scope>NUCLEOTIDE SEQUENCE [LARGE SCALE GENOMIC DNA]</scope>
    <source>
        <strain evidence="8">ITEM 5010</strain>
    </source>
</reference>
<keyword evidence="6" id="KW-0539">Nucleus</keyword>
<evidence type="ECO:0000256" key="4">
    <source>
        <dbReference type="ARBA" id="ARBA00023125"/>
    </source>
</evidence>
<dbReference type="AlphaFoldDB" id="A0A1R3RCF1"/>
<evidence type="ECO:0000313" key="7">
    <source>
        <dbReference type="EMBL" id="OOF92160.1"/>
    </source>
</evidence>
<evidence type="ECO:0008006" key="9">
    <source>
        <dbReference type="Google" id="ProtNLM"/>
    </source>
</evidence>
<proteinExistence type="predicted"/>
<evidence type="ECO:0000256" key="2">
    <source>
        <dbReference type="ARBA" id="ARBA00022833"/>
    </source>
</evidence>
<dbReference type="EMBL" id="KV907508">
    <property type="protein sequence ID" value="OOF92160.1"/>
    <property type="molecule type" value="Genomic_DNA"/>
</dbReference>
<dbReference type="GO" id="GO:0008270">
    <property type="term" value="F:zinc ion binding"/>
    <property type="evidence" value="ECO:0007669"/>
    <property type="project" value="InterPro"/>
</dbReference>
<name>A0A1R3RCF1_ASPC5</name>
<comment type="subcellular location">
    <subcellularLocation>
        <location evidence="1">Nucleus</location>
    </subcellularLocation>
</comment>
<keyword evidence="4" id="KW-0238">DNA-binding</keyword>
<sequence>MSPNMRSAVRACTNCVRAKSKCTPHDSGTCERCVRLMKPCQPSPPVRRRRNQTKASAKDVQKLEEKLDGLVNILKSATQPGLFNGVVSAPEHVVPTHAEPISLSAPLVQVLPDTAITPASSVGHPENPSLEPHDQDAASYLNRFRSDFIGHLPFLVIPASLTASQLRQESPLLWLAIMTVASTRTMQQRGLSMQVRERFGREAYVEGTRSIDFLLAVLVYVTWDHHYSLDKPIFTSLLQLAIAILYDLGLDKPPSQDPGLLLSYDLKGNSRPSRCSRLPSMKERRALLGCYLVSFTSNLSRNGEPLQWTPYFDECLRAVEEQNESEHDGLLVQLVKLRLITAKVMDPWAGPSDSNVMPSASFYLQSLQRQLRDFRSRLPSELANNKILQMELLNTEMMIYEIGFSAPHIFPPQSNQQFECLFACLQTIKAWTDTVLTFRPAEYVGFTCLICANMGRSLVNLYRLTTCDYPVWDRKLVQESVDVSWVLETAAQRFSQVKDAAGLDPEGTQYLNFFMIMATKMEAMKLSWDTVIVPTTVDSWSPSADDLEMFSNEFLTMWNWS</sequence>
<dbReference type="STRING" id="602072.A0A1R3RCF1"/>
<dbReference type="GO" id="GO:0000976">
    <property type="term" value="F:transcription cis-regulatory region binding"/>
    <property type="evidence" value="ECO:0007669"/>
    <property type="project" value="TreeGrafter"/>
</dbReference>
<dbReference type="GO" id="GO:0009893">
    <property type="term" value="P:positive regulation of metabolic process"/>
    <property type="evidence" value="ECO:0007669"/>
    <property type="project" value="UniProtKB-ARBA"/>
</dbReference>
<keyword evidence="3" id="KW-0805">Transcription regulation</keyword>
<keyword evidence="2" id="KW-0862">Zinc</keyword>
<dbReference type="PANTHER" id="PTHR31845">
    <property type="entry name" value="FINGER DOMAIN PROTEIN, PUTATIVE-RELATED"/>
    <property type="match status" value="1"/>
</dbReference>
<dbReference type="GO" id="GO:0005634">
    <property type="term" value="C:nucleus"/>
    <property type="evidence" value="ECO:0007669"/>
    <property type="project" value="UniProtKB-SubCell"/>
</dbReference>
<dbReference type="InterPro" id="IPR001138">
    <property type="entry name" value="Zn2Cys6_DnaBD"/>
</dbReference>
<organism evidence="7 8">
    <name type="scientific">Aspergillus carbonarius (strain ITEM 5010)</name>
    <dbReference type="NCBI Taxonomy" id="602072"/>
    <lineage>
        <taxon>Eukaryota</taxon>
        <taxon>Fungi</taxon>
        <taxon>Dikarya</taxon>
        <taxon>Ascomycota</taxon>
        <taxon>Pezizomycotina</taxon>
        <taxon>Eurotiomycetes</taxon>
        <taxon>Eurotiomycetidae</taxon>
        <taxon>Eurotiales</taxon>
        <taxon>Aspergillaceae</taxon>
        <taxon>Aspergillus</taxon>
        <taxon>Aspergillus subgen. Circumdati</taxon>
    </lineage>
</organism>
<dbReference type="InterPro" id="IPR051089">
    <property type="entry name" value="prtT"/>
</dbReference>
<evidence type="ECO:0000313" key="8">
    <source>
        <dbReference type="Proteomes" id="UP000188318"/>
    </source>
</evidence>
<evidence type="ECO:0000256" key="5">
    <source>
        <dbReference type="ARBA" id="ARBA00023163"/>
    </source>
</evidence>
<dbReference type="PANTHER" id="PTHR31845:SF32">
    <property type="entry name" value="MISCELLANEOUS ZN(II)2CYS6 TRANSCRIPTION FACTOR (EUROFUNG)-RELATED"/>
    <property type="match status" value="1"/>
</dbReference>
<accession>A0A1R3RCF1</accession>
<protein>
    <recommendedName>
        <fullName evidence="9">Zn(2)-C6 fungal-type domain-containing protein</fullName>
    </recommendedName>
</protein>
<evidence type="ECO:0000256" key="3">
    <source>
        <dbReference type="ARBA" id="ARBA00023015"/>
    </source>
</evidence>
<dbReference type="CDD" id="cd00067">
    <property type="entry name" value="GAL4"/>
    <property type="match status" value="1"/>
</dbReference>
<dbReference type="Gene3D" id="4.10.240.10">
    <property type="entry name" value="Zn(2)-C6 fungal-type DNA-binding domain"/>
    <property type="match status" value="1"/>
</dbReference>
<dbReference type="InterPro" id="IPR036864">
    <property type="entry name" value="Zn2-C6_fun-type_DNA-bd_sf"/>
</dbReference>
<dbReference type="OrthoDB" id="1600564at2759"/>